<reference key="1">
    <citation type="submission" date="2009-08" db="EMBL/GenBank/DDBJ databases">
        <title>The genome sequence of Methanothermobacter marburgensis.</title>
        <authorList>
            <person name="Kaster A."/>
            <person name="Seedorf H."/>
            <person name="Goenrich M."/>
            <person name="Wiezer A."/>
            <person name="Liesegang H."/>
            <person name="Thauer R."/>
            <person name="Gottschalk G."/>
        </authorList>
    </citation>
    <scope>NUCLEOTIDE SEQUENCE</scope>
    <source>
        <strain>Marburg</strain>
    </source>
</reference>
<dbReference type="PATRIC" id="fig|79929.8.peg.469"/>
<evidence type="ECO:0000313" key="3">
    <source>
        <dbReference type="Proteomes" id="UP000000345"/>
    </source>
</evidence>
<accession>D9PV32</accession>
<evidence type="ECO:0000313" key="2">
    <source>
        <dbReference type="EMBL" id="ADL58080.1"/>
    </source>
</evidence>
<dbReference type="GeneID" id="9704191"/>
<dbReference type="KEGG" id="mmg:MTBMA_c04840"/>
<dbReference type="Pfam" id="PF01936">
    <property type="entry name" value="NYN"/>
    <property type="match status" value="1"/>
</dbReference>
<dbReference type="Proteomes" id="UP000000345">
    <property type="component" value="Chromosome"/>
</dbReference>
<keyword evidence="3" id="KW-1185">Reference proteome</keyword>
<dbReference type="AlphaFoldDB" id="D9PV32"/>
<dbReference type="OrthoDB" id="85234at2157"/>
<proteinExistence type="predicted"/>
<dbReference type="EMBL" id="CP001710">
    <property type="protein sequence ID" value="ADL58080.1"/>
    <property type="molecule type" value="Genomic_DNA"/>
</dbReference>
<dbReference type="PaxDb" id="79929-MTBMA_c04840"/>
<dbReference type="HOGENOM" id="CLU_100862_1_1_2"/>
<dbReference type="InterPro" id="IPR021139">
    <property type="entry name" value="NYN"/>
</dbReference>
<dbReference type="RefSeq" id="WP_013295306.1">
    <property type="nucleotide sequence ID" value="NC_014408.1"/>
</dbReference>
<dbReference type="PANTHER" id="PTHR35811">
    <property type="entry name" value="SLR1870 PROTEIN"/>
    <property type="match status" value="1"/>
</dbReference>
<protein>
    <recommendedName>
        <fullName evidence="1">NYN domain-containing protein</fullName>
    </recommendedName>
</protein>
<dbReference type="PANTHER" id="PTHR35811:SF1">
    <property type="entry name" value="HTH OST-TYPE DOMAIN-CONTAINING PROTEIN"/>
    <property type="match status" value="1"/>
</dbReference>
<sequence length="173" mass="19065">MRSFEKLTSLKEYIPIKKKEGGEKNIGLLVDGPNMLRKEFSLNLDLVRKIMSEYGNMRVGKVLLNQYASDKLIEAIVNQGFTPIVVAGDTDVYMAVEAMELIYNPNIDIIALMTRDADFLPIINKAKENGKDTIVIGAEPGFSAALQNSADHAIILKPENGRPRKGNVAGETD</sequence>
<evidence type="ECO:0000259" key="1">
    <source>
        <dbReference type="Pfam" id="PF01936"/>
    </source>
</evidence>
<feature type="domain" description="NYN" evidence="1">
    <location>
        <begin position="26"/>
        <end position="156"/>
    </location>
</feature>
<dbReference type="NCBIfam" id="TIGR00288">
    <property type="entry name" value="TIGR00288 family NYN domain-containing protein"/>
    <property type="match status" value="1"/>
</dbReference>
<dbReference type="CDD" id="cd18726">
    <property type="entry name" value="PIN_LabA-like"/>
    <property type="match status" value="1"/>
</dbReference>
<dbReference type="InterPro" id="IPR002790">
    <property type="entry name" value="CHP00288"/>
</dbReference>
<reference evidence="2 3" key="2">
    <citation type="journal article" date="2010" name="J. Bacteriol.">
        <title>Complete genome sequence of Methanothermobacter marburgensis, a methanoarchaeon model organism.</title>
        <authorList>
            <person name="Liesegang H."/>
            <person name="Kaster A.K."/>
            <person name="Wiezer A."/>
            <person name="Goenrich M."/>
            <person name="Wollherr A."/>
            <person name="Seedorf H."/>
            <person name="Gottschalk G."/>
            <person name="Thauer R.K."/>
        </authorList>
    </citation>
    <scope>NUCLEOTIDE SEQUENCE [LARGE SCALE GENOMIC DNA]</scope>
    <source>
        <strain evidence="3">ATCC BAA-927 / DSM 2133 / JCM 14651 / NBRC 100331 / OCM 82 / Marburg</strain>
    </source>
</reference>
<name>D9PV32_METTM</name>
<gene>
    <name evidence="2" type="ordered locus">MTBMA_c04840</name>
</gene>
<organism evidence="2 3">
    <name type="scientific">Methanothermobacter marburgensis (strain ATCC BAA-927 / DSM 2133 / JCM 14651 / NBRC 100331 / OCM 82 / Marburg)</name>
    <name type="common">Methanobacterium thermoautotrophicum</name>
    <dbReference type="NCBI Taxonomy" id="79929"/>
    <lineage>
        <taxon>Archaea</taxon>
        <taxon>Methanobacteriati</taxon>
        <taxon>Methanobacteriota</taxon>
        <taxon>Methanomada group</taxon>
        <taxon>Methanobacteria</taxon>
        <taxon>Methanobacteriales</taxon>
        <taxon>Methanobacteriaceae</taxon>
        <taxon>Methanothermobacter</taxon>
    </lineage>
</organism>
<dbReference type="Gene3D" id="3.40.50.1010">
    <property type="entry name" value="5'-nuclease"/>
    <property type="match status" value="1"/>
</dbReference>
<dbReference type="GeneID" id="77399264"/>
<dbReference type="GO" id="GO:0004540">
    <property type="term" value="F:RNA nuclease activity"/>
    <property type="evidence" value="ECO:0007669"/>
    <property type="project" value="InterPro"/>
</dbReference>
<dbReference type="STRING" id="79929.MTBMA_c04840"/>